<sequence>MDLTVYHLTGDMNDIDRFFRLNGGEICYHRNVWGKPRSDFNDSLSISFCRSEAKYRKTLPPKKFLADLELGTILSCPVCLTDAQIKVNWCYKRKQWSVTVITWKQLGKCRSPDDPQWKSMACWRTTGGDHRAQEHPPGAVRHRWSKGDDEVLGMEGYFIDPLWF</sequence>
<dbReference type="EMBL" id="VUJX02000001">
    <property type="protein sequence ID" value="KAL0942715.1"/>
    <property type="molecule type" value="Genomic_DNA"/>
</dbReference>
<accession>A0ACC3ZF08</accession>
<protein>
    <submittedName>
        <fullName evidence="1">Uncharacterized protein</fullName>
    </submittedName>
</protein>
<evidence type="ECO:0000313" key="2">
    <source>
        <dbReference type="Proteomes" id="UP000805649"/>
    </source>
</evidence>
<proteinExistence type="predicted"/>
<comment type="caution">
    <text evidence="1">The sequence shown here is derived from an EMBL/GenBank/DDBJ whole genome shotgun (WGS) entry which is preliminary data.</text>
</comment>
<gene>
    <name evidence="1" type="ORF">CTRU02_200601</name>
</gene>
<evidence type="ECO:0000313" key="1">
    <source>
        <dbReference type="EMBL" id="KAL0942715.1"/>
    </source>
</evidence>
<dbReference type="Proteomes" id="UP000805649">
    <property type="component" value="Unassembled WGS sequence"/>
</dbReference>
<keyword evidence="2" id="KW-1185">Reference proteome</keyword>
<reference evidence="1 2" key="1">
    <citation type="journal article" date="2020" name="Phytopathology">
        <title>Genome Sequence Resources of Colletotrichum truncatum, C. plurivorum, C. musicola, and C. sojae: Four Species Pathogenic to Soybean (Glycine max).</title>
        <authorList>
            <person name="Rogerio F."/>
            <person name="Boufleur T.R."/>
            <person name="Ciampi-Guillardi M."/>
            <person name="Sukno S.A."/>
            <person name="Thon M.R."/>
            <person name="Massola Junior N.S."/>
            <person name="Baroncelli R."/>
        </authorList>
    </citation>
    <scope>NUCLEOTIDE SEQUENCE [LARGE SCALE GENOMIC DNA]</scope>
    <source>
        <strain evidence="1 2">CMES1059</strain>
    </source>
</reference>
<name>A0ACC3ZF08_COLTU</name>
<organism evidence="1 2">
    <name type="scientific">Colletotrichum truncatum</name>
    <name type="common">Anthracnose fungus</name>
    <name type="synonym">Colletotrichum capsici</name>
    <dbReference type="NCBI Taxonomy" id="5467"/>
    <lineage>
        <taxon>Eukaryota</taxon>
        <taxon>Fungi</taxon>
        <taxon>Dikarya</taxon>
        <taxon>Ascomycota</taxon>
        <taxon>Pezizomycotina</taxon>
        <taxon>Sordariomycetes</taxon>
        <taxon>Hypocreomycetidae</taxon>
        <taxon>Glomerellales</taxon>
        <taxon>Glomerellaceae</taxon>
        <taxon>Colletotrichum</taxon>
        <taxon>Colletotrichum truncatum species complex</taxon>
    </lineage>
</organism>